<evidence type="ECO:0000256" key="2">
    <source>
        <dbReference type="PIRSR" id="PIRSR001359-2"/>
    </source>
</evidence>
<dbReference type="GO" id="GO:0008270">
    <property type="term" value="F:zinc ion binding"/>
    <property type="evidence" value="ECO:0007669"/>
    <property type="project" value="InterPro"/>
</dbReference>
<dbReference type="EMBL" id="JAHQCW010000048">
    <property type="protein sequence ID" value="MBU9739060.1"/>
    <property type="molecule type" value="Genomic_DNA"/>
</dbReference>
<dbReference type="NCBIfam" id="TIGR00167">
    <property type="entry name" value="cbbA"/>
    <property type="match status" value="1"/>
</dbReference>
<dbReference type="Pfam" id="PF01116">
    <property type="entry name" value="F_bP_aldolase"/>
    <property type="match status" value="1"/>
</dbReference>
<reference evidence="4" key="1">
    <citation type="submission" date="2021-06" db="EMBL/GenBank/DDBJ databases">
        <title>Description of novel taxa of the family Lachnospiraceae.</title>
        <authorList>
            <person name="Chaplin A.V."/>
            <person name="Sokolova S.R."/>
            <person name="Pikina A.P."/>
            <person name="Korzhanova M."/>
            <person name="Belova V."/>
            <person name="Korostin D."/>
            <person name="Efimov B.A."/>
        </authorList>
    </citation>
    <scope>NUCLEOTIDE SEQUENCE</scope>
    <source>
        <strain evidence="4">ASD5720</strain>
    </source>
</reference>
<gene>
    <name evidence="4" type="ORF">KTH89_21210</name>
</gene>
<feature type="active site" description="Proton donor" evidence="1">
    <location>
        <position position="82"/>
    </location>
</feature>
<dbReference type="GO" id="GO:0016832">
    <property type="term" value="F:aldehyde-lyase activity"/>
    <property type="evidence" value="ECO:0007669"/>
    <property type="project" value="InterPro"/>
</dbReference>
<dbReference type="Proteomes" id="UP000712157">
    <property type="component" value="Unassembled WGS sequence"/>
</dbReference>
<dbReference type="SUPFAM" id="SSF51569">
    <property type="entry name" value="Aldolase"/>
    <property type="match status" value="1"/>
</dbReference>
<dbReference type="InterPro" id="IPR000771">
    <property type="entry name" value="FBA_II"/>
</dbReference>
<evidence type="ECO:0000313" key="4">
    <source>
        <dbReference type="EMBL" id="MBU9739060.1"/>
    </source>
</evidence>
<organism evidence="4 5">
    <name type="scientific">Diplocloster agilis</name>
    <dbReference type="NCBI Taxonomy" id="2850323"/>
    <lineage>
        <taxon>Bacteria</taxon>
        <taxon>Bacillati</taxon>
        <taxon>Bacillota</taxon>
        <taxon>Clostridia</taxon>
        <taxon>Lachnospirales</taxon>
        <taxon>Lachnospiraceae</taxon>
        <taxon>Diplocloster</taxon>
    </lineage>
</organism>
<feature type="binding site" evidence="3">
    <location>
        <position position="104"/>
    </location>
    <ligand>
        <name>Zn(2+)</name>
        <dbReference type="ChEBI" id="CHEBI:29105"/>
        <label>2</label>
    </ligand>
</feature>
<dbReference type="AlphaFoldDB" id="A0A949K4Y4"/>
<accession>A0A949K4Y4</accession>
<dbReference type="GO" id="GO:0005975">
    <property type="term" value="P:carbohydrate metabolic process"/>
    <property type="evidence" value="ECO:0007669"/>
    <property type="project" value="InterPro"/>
</dbReference>
<dbReference type="InterPro" id="IPR050246">
    <property type="entry name" value="Class_II_FBP_aldolase"/>
</dbReference>
<keyword evidence="3" id="KW-0479">Metal-binding</keyword>
<sequence>MALVSMKEMLAKANEGHYAVGNFDVFNIEMVTGVIDAAEETRSPIILAFGGEFEKLADIGDIGAYIRSAAGRASVPVTLHLDHATEFSLVMRALKAGFTSVMVDASFKSLEDNIATTQEIVKICREYGVSVEAELGHVGGLGFYDEDQDTECYTVVEEAARFVKETGIDALAVAIGTVHGVYKREPKLNINRLHELKEALQMPLVLHGGSGLSDEDLTRCVANGINKINIFTDLTLAAMDQMKADADTGLNYLGKCTNVRDAVHKVARDRMQVLRSAGKA</sequence>
<evidence type="ECO:0000256" key="3">
    <source>
        <dbReference type="PIRSR" id="PIRSR001359-3"/>
    </source>
</evidence>
<dbReference type="InterPro" id="IPR013785">
    <property type="entry name" value="Aldolase_TIM"/>
</dbReference>
<keyword evidence="5" id="KW-1185">Reference proteome</keyword>
<evidence type="ECO:0000313" key="5">
    <source>
        <dbReference type="Proteomes" id="UP000712157"/>
    </source>
</evidence>
<proteinExistence type="predicted"/>
<dbReference type="Gene3D" id="3.20.20.70">
    <property type="entry name" value="Aldolase class I"/>
    <property type="match status" value="1"/>
</dbReference>
<feature type="binding site" evidence="3">
    <location>
        <position position="179"/>
    </location>
    <ligand>
        <name>Zn(2+)</name>
        <dbReference type="ChEBI" id="CHEBI:29105"/>
        <label>1</label>
        <note>catalytic</note>
    </ligand>
</feature>
<dbReference type="PANTHER" id="PTHR30304:SF0">
    <property type="entry name" value="D-TAGATOSE-1,6-BISPHOSPHATE ALDOLASE SUBUNIT GATY-RELATED"/>
    <property type="match status" value="1"/>
</dbReference>
<dbReference type="PANTHER" id="PTHR30304">
    <property type="entry name" value="D-TAGATOSE-1,6-BISPHOSPHATE ALDOLASE"/>
    <property type="match status" value="1"/>
</dbReference>
<name>A0A949K4Y4_9FIRM</name>
<evidence type="ECO:0000256" key="1">
    <source>
        <dbReference type="PIRSR" id="PIRSR001359-1"/>
    </source>
</evidence>
<dbReference type="RefSeq" id="WP_238722996.1">
    <property type="nucleotide sequence ID" value="NZ_JAHQCW010000048.1"/>
</dbReference>
<protein>
    <submittedName>
        <fullName evidence="4">Class II fructose-bisphosphate aldolase</fullName>
    </submittedName>
</protein>
<feature type="binding site" evidence="3">
    <location>
        <position position="134"/>
    </location>
    <ligand>
        <name>Zn(2+)</name>
        <dbReference type="ChEBI" id="CHEBI:29105"/>
        <label>2</label>
    </ligand>
</feature>
<dbReference type="PIRSF" id="PIRSF001359">
    <property type="entry name" value="F_bP_aldolase_II"/>
    <property type="match status" value="1"/>
</dbReference>
<feature type="binding site" evidence="3">
    <location>
        <position position="83"/>
    </location>
    <ligand>
        <name>Zn(2+)</name>
        <dbReference type="ChEBI" id="CHEBI:29105"/>
        <label>1</label>
        <note>catalytic</note>
    </ligand>
</feature>
<comment type="caution">
    <text evidence="4">The sequence shown here is derived from an EMBL/GenBank/DDBJ whole genome shotgun (WGS) entry which is preliminary data.</text>
</comment>
<feature type="binding site" evidence="2">
    <location>
        <position position="180"/>
    </location>
    <ligand>
        <name>dihydroxyacetone phosphate</name>
        <dbReference type="ChEBI" id="CHEBI:57642"/>
    </ligand>
</feature>
<feature type="binding site" evidence="2">
    <location>
        <begin position="229"/>
        <end position="232"/>
    </location>
    <ligand>
        <name>dihydroxyacetone phosphate</name>
        <dbReference type="ChEBI" id="CHEBI:57642"/>
    </ligand>
</feature>
<feature type="binding site" evidence="3">
    <location>
        <position position="207"/>
    </location>
    <ligand>
        <name>Zn(2+)</name>
        <dbReference type="ChEBI" id="CHEBI:29105"/>
        <label>1</label>
        <note>catalytic</note>
    </ligand>
</feature>
<keyword evidence="3" id="KW-0862">Zinc</keyword>
<dbReference type="CDD" id="cd00947">
    <property type="entry name" value="TBP_aldolase_IIB"/>
    <property type="match status" value="1"/>
</dbReference>
<comment type="cofactor">
    <cofactor evidence="3">
        <name>Zn(2+)</name>
        <dbReference type="ChEBI" id="CHEBI:29105"/>
    </cofactor>
    <text evidence="3">Binds 2 Zn(2+) ions per subunit. One is catalytic and the other provides a structural contribution.</text>
</comment>
<feature type="binding site" evidence="2">
    <location>
        <begin position="208"/>
        <end position="210"/>
    </location>
    <ligand>
        <name>dihydroxyacetone phosphate</name>
        <dbReference type="ChEBI" id="CHEBI:57642"/>
    </ligand>
</feature>